<evidence type="ECO:0000313" key="4">
    <source>
        <dbReference type="Proteomes" id="UP000318126"/>
    </source>
</evidence>
<dbReference type="Proteomes" id="UP000318126">
    <property type="component" value="Unassembled WGS sequence"/>
</dbReference>
<gene>
    <name evidence="3" type="ORF">FN961_02170</name>
</gene>
<dbReference type="RefSeq" id="WP_143562910.1">
    <property type="nucleotide sequence ID" value="NZ_BMPL01000002.1"/>
</dbReference>
<keyword evidence="1" id="KW-0472">Membrane</keyword>
<dbReference type="Pfam" id="PF04024">
    <property type="entry name" value="PspC"/>
    <property type="match status" value="1"/>
</dbReference>
<feature type="domain" description="Phage shock protein PspC N-terminal" evidence="2">
    <location>
        <begin position="16"/>
        <end position="67"/>
    </location>
</feature>
<dbReference type="InterPro" id="IPR007168">
    <property type="entry name" value="Phageshock_PspC_N"/>
</dbReference>
<evidence type="ECO:0000259" key="2">
    <source>
        <dbReference type="Pfam" id="PF04024"/>
    </source>
</evidence>
<dbReference type="EMBL" id="VKGK01000002">
    <property type="protein sequence ID" value="TRY15813.1"/>
    <property type="molecule type" value="Genomic_DNA"/>
</dbReference>
<keyword evidence="4" id="KW-1185">Reference proteome</keyword>
<organism evidence="3 4">
    <name type="scientific">Shewanella hanedai</name>
    <name type="common">Alteromonas hanedai</name>
    <dbReference type="NCBI Taxonomy" id="25"/>
    <lineage>
        <taxon>Bacteria</taxon>
        <taxon>Pseudomonadati</taxon>
        <taxon>Pseudomonadota</taxon>
        <taxon>Gammaproteobacteria</taxon>
        <taxon>Alteromonadales</taxon>
        <taxon>Shewanellaceae</taxon>
        <taxon>Shewanella</taxon>
    </lineage>
</organism>
<proteinExistence type="predicted"/>
<sequence length="73" mass="8214">MSSLDSLSGYIERMKRPDSLVCGVAAMMADKFDWSCLWTRVIWALAVVMNPGLGLLIYFVLALVLPKWQKSGY</sequence>
<comment type="caution">
    <text evidence="3">The sequence shown here is derived from an EMBL/GenBank/DDBJ whole genome shotgun (WGS) entry which is preliminary data.</text>
</comment>
<dbReference type="AlphaFoldDB" id="A0A553JTP1"/>
<evidence type="ECO:0000313" key="3">
    <source>
        <dbReference type="EMBL" id="TRY15813.1"/>
    </source>
</evidence>
<protein>
    <submittedName>
        <fullName evidence="3">PspC domain-containing protein</fullName>
    </submittedName>
</protein>
<accession>A0A553JTP1</accession>
<keyword evidence="1" id="KW-1133">Transmembrane helix</keyword>
<keyword evidence="1" id="KW-0812">Transmembrane</keyword>
<dbReference type="OrthoDB" id="6271554at2"/>
<feature type="transmembrane region" description="Helical" evidence="1">
    <location>
        <begin position="41"/>
        <end position="65"/>
    </location>
</feature>
<evidence type="ECO:0000256" key="1">
    <source>
        <dbReference type="SAM" id="Phobius"/>
    </source>
</evidence>
<name>A0A553JTP1_SHEHA</name>
<reference evidence="4" key="1">
    <citation type="submission" date="2019-07" db="EMBL/GenBank/DDBJ databases">
        <title>Shewanella sp. YLB-08 draft genomic sequence.</title>
        <authorList>
            <person name="Yu L."/>
        </authorList>
    </citation>
    <scope>NUCLEOTIDE SEQUENCE [LARGE SCALE GENOMIC DNA]</scope>
    <source>
        <strain evidence="4">JCM 20706</strain>
    </source>
</reference>